<gene>
    <name evidence="1" type="ORF">TBK1r_78430</name>
</gene>
<evidence type="ECO:0000313" key="2">
    <source>
        <dbReference type="Proteomes" id="UP000318081"/>
    </source>
</evidence>
<accession>A0ABX5Y3D5</accession>
<protein>
    <submittedName>
        <fullName evidence="1">Uncharacterized protein</fullName>
    </submittedName>
</protein>
<organism evidence="1 2">
    <name type="scientific">Stieleria magnilauensis</name>
    <dbReference type="NCBI Taxonomy" id="2527963"/>
    <lineage>
        <taxon>Bacteria</taxon>
        <taxon>Pseudomonadati</taxon>
        <taxon>Planctomycetota</taxon>
        <taxon>Planctomycetia</taxon>
        <taxon>Pirellulales</taxon>
        <taxon>Pirellulaceae</taxon>
        <taxon>Stieleria</taxon>
    </lineage>
</organism>
<evidence type="ECO:0000313" key="1">
    <source>
        <dbReference type="EMBL" id="QDV88808.1"/>
    </source>
</evidence>
<proteinExistence type="predicted"/>
<keyword evidence="2" id="KW-1185">Reference proteome</keyword>
<name>A0ABX5Y3D5_9BACT</name>
<reference evidence="1 2" key="1">
    <citation type="submission" date="2019-02" db="EMBL/GenBank/DDBJ databases">
        <title>Deep-cultivation of Planctomycetes and their phenomic and genomic characterization uncovers novel biology.</title>
        <authorList>
            <person name="Wiegand S."/>
            <person name="Jogler M."/>
            <person name="Boedeker C."/>
            <person name="Pinto D."/>
            <person name="Vollmers J."/>
            <person name="Rivas-Marin E."/>
            <person name="Kohn T."/>
            <person name="Peeters S.H."/>
            <person name="Heuer A."/>
            <person name="Rast P."/>
            <person name="Oberbeckmann S."/>
            <person name="Bunk B."/>
            <person name="Jeske O."/>
            <person name="Meyerdierks A."/>
            <person name="Storesund J.E."/>
            <person name="Kallscheuer N."/>
            <person name="Luecker S."/>
            <person name="Lage O.M."/>
            <person name="Pohl T."/>
            <person name="Merkel B.J."/>
            <person name="Hornburger P."/>
            <person name="Mueller R.-W."/>
            <person name="Bruemmer F."/>
            <person name="Labrenz M."/>
            <person name="Spormann A.M."/>
            <person name="Op den Camp H."/>
            <person name="Overmann J."/>
            <person name="Amann R."/>
            <person name="Jetten M.S.M."/>
            <person name="Mascher T."/>
            <person name="Medema M.H."/>
            <person name="Devos D.P."/>
            <person name="Kaster A.-K."/>
            <person name="Ovreas L."/>
            <person name="Rohde M."/>
            <person name="Galperin M.Y."/>
            <person name="Jogler C."/>
        </authorList>
    </citation>
    <scope>NUCLEOTIDE SEQUENCE [LARGE SCALE GENOMIC DNA]</scope>
    <source>
        <strain evidence="1 2">TBK1r</strain>
    </source>
</reference>
<dbReference type="Proteomes" id="UP000318081">
    <property type="component" value="Chromosome"/>
</dbReference>
<sequence>MAWPRNLLELRIGTVGLSDDQEVAIRKICNRLAANPMLVDHLAIKGGSAEAMFVTFLFATSEPNDLWGDLQVQLFGHSEFGDRVKSRSSARWMGNRFQDYVWIHRDSEPCSEERSGLDNRILCPECDEYYSFFTGNDPNKCPYCGKADDSHG</sequence>
<dbReference type="EMBL" id="CP036432">
    <property type="protein sequence ID" value="QDV88808.1"/>
    <property type="molecule type" value="Genomic_DNA"/>
</dbReference>